<comment type="caution">
    <text evidence="1">The sequence shown here is derived from an EMBL/GenBank/DDBJ whole genome shotgun (WGS) entry which is preliminary data.</text>
</comment>
<evidence type="ECO:0000313" key="1">
    <source>
        <dbReference type="EMBL" id="KAJ6678266.1"/>
    </source>
</evidence>
<sequence length="99" mass="10821">MSVQNKKKEEMEMVNKNGVVVDFKTGVEKSSEGDLTGIENNMNSVCSGMLSESKFNDVGKPGTNELTSVCRGNKTVLVDDNIAIKEQGRNHGAVQLFHF</sequence>
<reference evidence="1" key="2">
    <citation type="journal article" date="2023" name="Int. J. Mol. Sci.">
        <title>De Novo Assembly and Annotation of 11 Diverse Shrub Willow (Salix) Genomes Reveals Novel Gene Organization in Sex-Linked Regions.</title>
        <authorList>
            <person name="Hyden B."/>
            <person name="Feng K."/>
            <person name="Yates T.B."/>
            <person name="Jawdy S."/>
            <person name="Cereghino C."/>
            <person name="Smart L.B."/>
            <person name="Muchero W."/>
        </authorList>
    </citation>
    <scope>NUCLEOTIDE SEQUENCE [LARGE SCALE GENOMIC DNA]</scope>
    <source>
        <tissue evidence="1">Shoot tip</tissue>
    </source>
</reference>
<name>A0A9Q0NYK3_SALVM</name>
<evidence type="ECO:0000313" key="2">
    <source>
        <dbReference type="Proteomes" id="UP001151529"/>
    </source>
</evidence>
<accession>A0A9Q0NYK3</accession>
<organism evidence="1 2">
    <name type="scientific">Salix viminalis</name>
    <name type="common">Common osier</name>
    <name type="synonym">Basket willow</name>
    <dbReference type="NCBI Taxonomy" id="40686"/>
    <lineage>
        <taxon>Eukaryota</taxon>
        <taxon>Viridiplantae</taxon>
        <taxon>Streptophyta</taxon>
        <taxon>Embryophyta</taxon>
        <taxon>Tracheophyta</taxon>
        <taxon>Spermatophyta</taxon>
        <taxon>Magnoliopsida</taxon>
        <taxon>eudicotyledons</taxon>
        <taxon>Gunneridae</taxon>
        <taxon>Pentapetalae</taxon>
        <taxon>rosids</taxon>
        <taxon>fabids</taxon>
        <taxon>Malpighiales</taxon>
        <taxon>Salicaceae</taxon>
        <taxon>Saliceae</taxon>
        <taxon>Salix</taxon>
    </lineage>
</organism>
<proteinExistence type="predicted"/>
<dbReference type="EMBL" id="JAPFFL010000014">
    <property type="protein sequence ID" value="KAJ6678266.1"/>
    <property type="molecule type" value="Genomic_DNA"/>
</dbReference>
<dbReference type="AlphaFoldDB" id="A0A9Q0NYK3"/>
<reference evidence="1" key="1">
    <citation type="submission" date="2022-11" db="EMBL/GenBank/DDBJ databases">
        <authorList>
            <person name="Hyden B.L."/>
            <person name="Feng K."/>
            <person name="Yates T."/>
            <person name="Jawdy S."/>
            <person name="Smart L.B."/>
            <person name="Muchero W."/>
        </authorList>
    </citation>
    <scope>NUCLEOTIDE SEQUENCE</scope>
    <source>
        <tissue evidence="1">Shoot tip</tissue>
    </source>
</reference>
<dbReference type="Proteomes" id="UP001151529">
    <property type="component" value="Chromosome 7"/>
</dbReference>
<protein>
    <submittedName>
        <fullName evidence="1">Uncharacterized protein</fullName>
    </submittedName>
</protein>
<gene>
    <name evidence="1" type="ORF">OIU85_008818</name>
</gene>
<keyword evidence="2" id="KW-1185">Reference proteome</keyword>